<feature type="region of interest" description="Disordered" evidence="1">
    <location>
        <begin position="125"/>
        <end position="246"/>
    </location>
</feature>
<feature type="compositionally biased region" description="Low complexity" evidence="1">
    <location>
        <begin position="125"/>
        <end position="145"/>
    </location>
</feature>
<dbReference type="EMBL" id="MOPA01000008">
    <property type="protein sequence ID" value="KAK1533395.1"/>
    <property type="molecule type" value="Genomic_DNA"/>
</dbReference>
<feature type="compositionally biased region" description="Basic and acidic residues" evidence="1">
    <location>
        <begin position="660"/>
        <end position="691"/>
    </location>
</feature>
<name>A0ABQ9SD37_9PEZI</name>
<protein>
    <recommendedName>
        <fullName evidence="4">Secreted protein</fullName>
    </recommendedName>
</protein>
<dbReference type="RefSeq" id="XP_060346548.1">
    <property type="nucleotide sequence ID" value="XM_060494366.1"/>
</dbReference>
<gene>
    <name evidence="2" type="ORF">CPAR01_10103</name>
</gene>
<feature type="compositionally biased region" description="Polar residues" evidence="1">
    <location>
        <begin position="400"/>
        <end position="420"/>
    </location>
</feature>
<feature type="region of interest" description="Disordered" evidence="1">
    <location>
        <begin position="594"/>
        <end position="726"/>
    </location>
</feature>
<evidence type="ECO:0000256" key="1">
    <source>
        <dbReference type="SAM" id="MobiDB-lite"/>
    </source>
</evidence>
<keyword evidence="3" id="KW-1185">Reference proteome</keyword>
<evidence type="ECO:0000313" key="2">
    <source>
        <dbReference type="EMBL" id="KAK1533395.1"/>
    </source>
</evidence>
<feature type="compositionally biased region" description="Basic and acidic residues" evidence="1">
    <location>
        <begin position="422"/>
        <end position="431"/>
    </location>
</feature>
<evidence type="ECO:0000313" key="3">
    <source>
        <dbReference type="Proteomes" id="UP001241169"/>
    </source>
</evidence>
<feature type="region of interest" description="Disordered" evidence="1">
    <location>
        <begin position="338"/>
        <end position="497"/>
    </location>
</feature>
<comment type="caution">
    <text evidence="2">The sequence shown here is derived from an EMBL/GenBank/DDBJ whole genome shotgun (WGS) entry which is preliminary data.</text>
</comment>
<sequence length="941" mass="105809">MKRLLSSHTIRCLDPCSFKEQKSNCWAGATIHGTAPHPQYLKTRHPPPSSPTPQLVLRVPFQAVERLESVFAFFMGRRNIKIFSETRCICIAKKENIVFSPKMDTTQERERHTTSSIAEQELFFSSSPSGQGQPQSGRQQQQQPQHRWYDNAQDDSPVEPRSGVPAVNIIPATPSTLRSNSVRSNLSWRDRDAERQAAAAGALPEVEEEDNIYDPPSTHRPATPPHESKVSTHHTASTFDSPTQTKVDEDYHVSPMTEPAVLHHDTGFSHADSVDTAEAERYYDATYSPQTEYPSSFDKGKAVETHPEPAVLYHNTDHSNANGRPSSIDKGKVAEALPDFEDRPPVPNPRPVSEVPDFYAQEHGGYGRDPAAQEQEDRDYAMALALQEEEEGQSPPLPQRHTQPAWSTNGPLSSNPFSSPEDQDRALAERLQEEEENGPPPPLPARPHPKAVAELLSQSQEPPPFSRTPSIEGIMPPPKRQGSDFGNDDPSNPIHYSRDPHKLITYLVPFPKPWLGSKAPSDAIPTRFLIYTPPPPPLQAPPEGVKEGVAHKVQRKWQTEVRQAKMSDAKTTSWAGFKAKCTRGVDKAMQYTTTSNLDYLARVTPPARPPSAISRKLSLKGRMKKDKKDKGASGDEKETKKSLDEKKRESTDVKDDDAENLLHGEEKKSSEDKDLDERTRNEKSAEEKGDREEEDYFKSQQQQQADKDEQDELMEDDPAHTSHETKKTVGVEEIVFVYSPSMNMTPEAMREEFVNSMLRTKSKAQRDAIIATGLLPVSLAIDLVMIAVSGLFEVNAVWAYFTIKGSKTARSVTKRIASTSKKPESIDPEKSEAELAKEDKLQLSFKPANRIDVLTRYLEAECHRVDSRLFPRYTSSPTEVECLEAIGWSPAMTRGQKNWEDEAWEVNDVKEDLRVVMHKAAKEWRKWCNRYEKNPEKSLTK</sequence>
<feature type="compositionally biased region" description="Basic and acidic residues" evidence="1">
    <location>
        <begin position="717"/>
        <end position="726"/>
    </location>
</feature>
<feature type="compositionally biased region" description="Polar residues" evidence="1">
    <location>
        <begin position="173"/>
        <end position="187"/>
    </location>
</feature>
<evidence type="ECO:0008006" key="4">
    <source>
        <dbReference type="Google" id="ProtNLM"/>
    </source>
</evidence>
<reference evidence="2 3" key="1">
    <citation type="submission" date="2016-10" db="EMBL/GenBank/DDBJ databases">
        <title>The genome sequence of Colletotrichum fioriniae PJ7.</title>
        <authorList>
            <person name="Baroncelli R."/>
        </authorList>
    </citation>
    <scope>NUCLEOTIDE SEQUENCE [LARGE SCALE GENOMIC DNA]</scope>
    <source>
        <strain evidence="2 3">IMI 384185</strain>
    </source>
</reference>
<dbReference type="Proteomes" id="UP001241169">
    <property type="component" value="Unassembled WGS sequence"/>
</dbReference>
<feature type="compositionally biased region" description="Polar residues" evidence="1">
    <location>
        <begin position="233"/>
        <end position="245"/>
    </location>
</feature>
<accession>A0ABQ9SD37</accession>
<feature type="region of interest" description="Disordered" evidence="1">
    <location>
        <begin position="534"/>
        <end position="553"/>
    </location>
</feature>
<organism evidence="2 3">
    <name type="scientific">Colletotrichum paranaense</name>
    <dbReference type="NCBI Taxonomy" id="1914294"/>
    <lineage>
        <taxon>Eukaryota</taxon>
        <taxon>Fungi</taxon>
        <taxon>Dikarya</taxon>
        <taxon>Ascomycota</taxon>
        <taxon>Pezizomycotina</taxon>
        <taxon>Sordariomycetes</taxon>
        <taxon>Hypocreomycetidae</taxon>
        <taxon>Glomerellales</taxon>
        <taxon>Glomerellaceae</taxon>
        <taxon>Colletotrichum</taxon>
        <taxon>Colletotrichum acutatum species complex</taxon>
    </lineage>
</organism>
<feature type="compositionally biased region" description="Basic and acidic residues" evidence="1">
    <location>
        <begin position="626"/>
        <end position="653"/>
    </location>
</feature>
<dbReference type="GeneID" id="85378265"/>
<proteinExistence type="predicted"/>